<dbReference type="EMBL" id="PGTY01000002">
    <property type="protein sequence ID" value="PJI86286.1"/>
    <property type="molecule type" value="Genomic_DNA"/>
</dbReference>
<keyword evidence="1" id="KW-0732">Signal</keyword>
<dbReference type="RefSeq" id="WP_100368590.1">
    <property type="nucleotide sequence ID" value="NZ_PGTY01000002.1"/>
</dbReference>
<feature type="chain" id="PRO_5014805739" description="Dihydroxy-acid dehydratase" evidence="1">
    <location>
        <begin position="17"/>
        <end position="212"/>
    </location>
</feature>
<sequence>MIRFIAVLCGVLSVTACTLTDTATSPATRSVALGEGAVVATTPEGYCVDEVASQTARDFAILAPCATLGAQAGVPSVIGFATVQVGPAESGSAAVDELALRDYLITEDGARLLSQSGDAADVDILSSQAFNSQVMVHFADAGPPPFAGLQQEEWRAFTNINGRLVTIGVRGLAAAPLTEGPGATLLKLILAGVQAAATTIEEATPETSPNAG</sequence>
<keyword evidence="3" id="KW-1185">Reference proteome</keyword>
<evidence type="ECO:0000313" key="3">
    <source>
        <dbReference type="Proteomes" id="UP000228531"/>
    </source>
</evidence>
<evidence type="ECO:0008006" key="4">
    <source>
        <dbReference type="Google" id="ProtNLM"/>
    </source>
</evidence>
<protein>
    <recommendedName>
        <fullName evidence="4">Dihydroxy-acid dehydratase</fullName>
    </recommendedName>
</protein>
<comment type="caution">
    <text evidence="2">The sequence shown here is derived from an EMBL/GenBank/DDBJ whole genome shotgun (WGS) entry which is preliminary data.</text>
</comment>
<reference evidence="2 3" key="1">
    <citation type="submission" date="2017-11" db="EMBL/GenBank/DDBJ databases">
        <title>Genomic Encyclopedia of Archaeal and Bacterial Type Strains, Phase II (KMG-II): From Individual Species to Whole Genera.</title>
        <authorList>
            <person name="Goeker M."/>
        </authorList>
    </citation>
    <scope>NUCLEOTIDE SEQUENCE [LARGE SCALE GENOMIC DNA]</scope>
    <source>
        <strain evidence="2 3">DSM 29128</strain>
    </source>
</reference>
<evidence type="ECO:0000256" key="1">
    <source>
        <dbReference type="SAM" id="SignalP"/>
    </source>
</evidence>
<dbReference type="AlphaFoldDB" id="A0A2M8W5S8"/>
<name>A0A2M8W5S8_9RHOB</name>
<evidence type="ECO:0000313" key="2">
    <source>
        <dbReference type="EMBL" id="PJI86286.1"/>
    </source>
</evidence>
<feature type="signal peptide" evidence="1">
    <location>
        <begin position="1"/>
        <end position="16"/>
    </location>
</feature>
<dbReference type="Proteomes" id="UP000228531">
    <property type="component" value="Unassembled WGS sequence"/>
</dbReference>
<gene>
    <name evidence="2" type="ORF">BC777_2654</name>
</gene>
<proteinExistence type="predicted"/>
<dbReference type="PROSITE" id="PS51257">
    <property type="entry name" value="PROKAR_LIPOPROTEIN"/>
    <property type="match status" value="1"/>
</dbReference>
<accession>A0A2M8W5S8</accession>
<organism evidence="2 3">
    <name type="scientific">Yoonia maricola</name>
    <dbReference type="NCBI Taxonomy" id="420999"/>
    <lineage>
        <taxon>Bacteria</taxon>
        <taxon>Pseudomonadati</taxon>
        <taxon>Pseudomonadota</taxon>
        <taxon>Alphaproteobacteria</taxon>
        <taxon>Rhodobacterales</taxon>
        <taxon>Paracoccaceae</taxon>
        <taxon>Yoonia</taxon>
    </lineage>
</organism>
<dbReference type="OrthoDB" id="7877343at2"/>